<protein>
    <submittedName>
        <fullName evidence="2">Uncharacterized protein</fullName>
    </submittedName>
</protein>
<name>A0A8S9YUG4_9TREM</name>
<feature type="signal peptide" evidence="1">
    <location>
        <begin position="1"/>
        <end position="15"/>
    </location>
</feature>
<dbReference type="AlphaFoldDB" id="A0A8S9YUG4"/>
<sequence length="241" mass="26016">MVHLKCSFILWSIAANVIIQMPCTKQPLSFGQNCSLTCHCLENVCDADTEGVGCSSGSCSPGYTGFPACQKPCDSGTFGVNCSSRCNCEPINICSPTNGNCLAPNKCSRFNYGPGCQGIRAYSLVAPSVHTDCANIIISWSGVSKTNYSGSPNIARYVVLYRSTEMNELDQINPPINVHSSSEYNYTFVPTSRKTKFIFHIRPDFYVSVPPGSYIETGVPTPPSPPFASECSGELCDVILL</sequence>
<evidence type="ECO:0000313" key="2">
    <source>
        <dbReference type="EMBL" id="KAF7258669.1"/>
    </source>
</evidence>
<keyword evidence="1" id="KW-0732">Signal</keyword>
<evidence type="ECO:0000256" key="1">
    <source>
        <dbReference type="SAM" id="SignalP"/>
    </source>
</evidence>
<reference evidence="2" key="1">
    <citation type="submission" date="2019-07" db="EMBL/GenBank/DDBJ databases">
        <title>Annotation for the trematode Paragonimus miyazaki's.</title>
        <authorList>
            <person name="Choi Y.-J."/>
        </authorList>
    </citation>
    <scope>NUCLEOTIDE SEQUENCE</scope>
    <source>
        <strain evidence="2">Japan</strain>
    </source>
</reference>
<dbReference type="Gene3D" id="2.170.300.10">
    <property type="entry name" value="Tie2 ligand-binding domain superfamily"/>
    <property type="match status" value="1"/>
</dbReference>
<dbReference type="EMBL" id="JTDE01001594">
    <property type="protein sequence ID" value="KAF7258669.1"/>
    <property type="molecule type" value="Genomic_DNA"/>
</dbReference>
<dbReference type="PANTHER" id="PTHR24035:SF109">
    <property type="entry name" value="PROTEIN DRAPER"/>
    <property type="match status" value="1"/>
</dbReference>
<proteinExistence type="predicted"/>
<evidence type="ECO:0000313" key="3">
    <source>
        <dbReference type="Proteomes" id="UP000822476"/>
    </source>
</evidence>
<organism evidence="2 3">
    <name type="scientific">Paragonimus skrjabini miyazakii</name>
    <dbReference type="NCBI Taxonomy" id="59628"/>
    <lineage>
        <taxon>Eukaryota</taxon>
        <taxon>Metazoa</taxon>
        <taxon>Spiralia</taxon>
        <taxon>Lophotrochozoa</taxon>
        <taxon>Platyhelminthes</taxon>
        <taxon>Trematoda</taxon>
        <taxon>Digenea</taxon>
        <taxon>Plagiorchiida</taxon>
        <taxon>Troglotremata</taxon>
        <taxon>Troglotrematidae</taxon>
        <taxon>Paragonimus</taxon>
    </lineage>
</organism>
<dbReference type="OrthoDB" id="6058203at2759"/>
<keyword evidence="3" id="KW-1185">Reference proteome</keyword>
<dbReference type="PANTHER" id="PTHR24035">
    <property type="entry name" value="MULTIPLE EPIDERMAL GROWTH FACTOR-LIKE DOMAINS PROTEIN"/>
    <property type="match status" value="1"/>
</dbReference>
<gene>
    <name evidence="2" type="ORF">EG68_07548</name>
</gene>
<dbReference type="Proteomes" id="UP000822476">
    <property type="component" value="Unassembled WGS sequence"/>
</dbReference>
<dbReference type="InterPro" id="IPR052108">
    <property type="entry name" value="MEGF/SIB"/>
</dbReference>
<comment type="caution">
    <text evidence="2">The sequence shown here is derived from an EMBL/GenBank/DDBJ whole genome shotgun (WGS) entry which is preliminary data.</text>
</comment>
<accession>A0A8S9YUG4</accession>
<feature type="chain" id="PRO_5035779423" evidence="1">
    <location>
        <begin position="16"/>
        <end position="241"/>
    </location>
</feature>